<keyword evidence="18" id="KW-0564">Palmitate</keyword>
<keyword evidence="12" id="KW-0946">Virion</keyword>
<keyword evidence="11" id="KW-1161">Viral attachment to host cell</keyword>
<evidence type="ECO:0000256" key="9">
    <source>
        <dbReference type="ARBA" id="ARBA00022685"/>
    </source>
</evidence>
<keyword evidence="7" id="KW-1162">Viral penetration into host cytoplasm</keyword>
<name>J7FET4_SIV</name>
<sequence>AGIVQQQANLLQAIEAQQHLLQLSVWGIKQLQARLLAIEKYLRDQQLLSLWGCANKIVCHTTLPWNWNWTTGTNCSTADCLWASNLTWEEWERQVENSTGIIYNLLQKAQAKQEENKRELLELDKWSSLWNWFDITNWLWYIKIAIIIVGSLIGLRIVMFVINIIGRLRQGYSPLSSQTLIRTSRGDPEAQEETGGAGGGTDRIRWTRSPTGFLQLVWEDLRQLILWIYLTSVNLAWHLWTLIKLLRDLLQRLGLWAVGLGEQLWIISRQAVHQLNNRLSFAKQRLVRGIDRLAEFTGWWTDILIDLAANIIRVIREIPRRIRQGLELALN</sequence>
<evidence type="ECO:0000256" key="14">
    <source>
        <dbReference type="ARBA" id="ARBA00022879"/>
    </source>
</evidence>
<evidence type="ECO:0000256" key="5">
    <source>
        <dbReference type="ARBA" id="ARBA00022510"/>
    </source>
</evidence>
<feature type="non-terminal residue" evidence="27">
    <location>
        <position position="1"/>
    </location>
</feature>
<keyword evidence="7" id="KW-1165">Clathrin-mediated endocytosis of virus by host</keyword>
<evidence type="ECO:0000313" key="27">
    <source>
        <dbReference type="EMBL" id="AFM85403.1"/>
    </source>
</evidence>
<evidence type="ECO:0000256" key="7">
    <source>
        <dbReference type="ARBA" id="ARBA00022570"/>
    </source>
</evidence>
<dbReference type="Gene3D" id="1.20.5.490">
    <property type="entry name" value="Single helix bin"/>
    <property type="match status" value="1"/>
</dbReference>
<evidence type="ECO:0000256" key="15">
    <source>
        <dbReference type="ARBA" id="ARBA00022890"/>
    </source>
</evidence>
<organismHost>
    <name type="scientific">Pan troglodytes</name>
    <name type="common">Chimpanzee</name>
    <dbReference type="NCBI Taxonomy" id="9598"/>
</organismHost>
<evidence type="ECO:0000256" key="22">
    <source>
        <dbReference type="ARBA" id="ARBA00023288"/>
    </source>
</evidence>
<keyword evidence="14" id="KW-0261">Viral envelope protein</keyword>
<organism evidence="27">
    <name type="scientific">Simian immunodeficiency virus</name>
    <name type="common">SIV</name>
    <dbReference type="NCBI Taxonomy" id="11723"/>
    <lineage>
        <taxon>Viruses</taxon>
        <taxon>Riboviria</taxon>
        <taxon>Pararnavirae</taxon>
        <taxon>Artverviricota</taxon>
        <taxon>Revtraviricetes</taxon>
        <taxon>Ortervirales</taxon>
        <taxon>Retroviridae</taxon>
        <taxon>Orthoretrovirinae</taxon>
        <taxon>Lentivirus</taxon>
        <taxon>Lentivirus simimdef</taxon>
    </lineage>
</organism>
<dbReference type="SUPFAM" id="SSF58069">
    <property type="entry name" value="Virus ectodomain"/>
    <property type="match status" value="1"/>
</dbReference>
<evidence type="ECO:0000256" key="21">
    <source>
        <dbReference type="ARBA" id="ARBA00023280"/>
    </source>
</evidence>
<evidence type="ECO:0000256" key="6">
    <source>
        <dbReference type="ARBA" id="ARBA00022511"/>
    </source>
</evidence>
<keyword evidence="5" id="KW-1170">Fusion of virus membrane with host endosomal membrane</keyword>
<keyword evidence="20" id="KW-0325">Glycoprotein</keyword>
<keyword evidence="19" id="KW-1015">Disulfide bond</keyword>
<dbReference type="GO" id="GO:0019031">
    <property type="term" value="C:viral envelope"/>
    <property type="evidence" value="ECO:0007669"/>
    <property type="project" value="UniProtKB-KW"/>
</dbReference>
<accession>J7FET4</accession>
<evidence type="ECO:0000256" key="8">
    <source>
        <dbReference type="ARBA" id="ARBA00022581"/>
    </source>
</evidence>
<keyword evidence="5" id="KW-1168">Fusion of virus membrane with host membrane</keyword>
<evidence type="ECO:0000256" key="24">
    <source>
        <dbReference type="ARBA" id="ARBA00029888"/>
    </source>
</evidence>
<dbReference type="GO" id="GO:0039654">
    <property type="term" value="P:fusion of virus membrane with host endosome membrane"/>
    <property type="evidence" value="ECO:0007669"/>
    <property type="project" value="UniProtKB-KW"/>
</dbReference>
<evidence type="ECO:0000256" key="4">
    <source>
        <dbReference type="ARBA" id="ARBA00004650"/>
    </source>
</evidence>
<evidence type="ECO:0000256" key="19">
    <source>
        <dbReference type="ARBA" id="ARBA00023157"/>
    </source>
</evidence>
<evidence type="ECO:0000259" key="26">
    <source>
        <dbReference type="Pfam" id="PF00517"/>
    </source>
</evidence>
<dbReference type="CDD" id="cd09909">
    <property type="entry name" value="HIV-1-like_HR1-HR2"/>
    <property type="match status" value="1"/>
</dbReference>
<comment type="subcellular location">
    <subcellularLocation>
        <location evidence="2">Host cell membrane</location>
        <topology evidence="2">Peripheral membrane protein</topology>
    </subcellularLocation>
    <subcellularLocation>
        <location evidence="1">Host cell membrane</location>
        <topology evidence="1">Single-pass type I membrane protein</topology>
    </subcellularLocation>
    <subcellularLocation>
        <location evidence="4">Virion membrane</location>
        <topology evidence="4">Peripheral membrane protein</topology>
    </subcellularLocation>
    <subcellularLocation>
        <location evidence="3">Virion membrane</location>
        <topology evidence="3">Single-pass type I membrane protein</topology>
    </subcellularLocation>
</comment>
<evidence type="ECO:0000256" key="2">
    <source>
        <dbReference type="ARBA" id="ARBA00004505"/>
    </source>
</evidence>
<keyword evidence="13" id="KW-1043">Host membrane</keyword>
<dbReference type="GO" id="GO:0055036">
    <property type="term" value="C:virion membrane"/>
    <property type="evidence" value="ECO:0007669"/>
    <property type="project" value="UniProtKB-SubCell"/>
</dbReference>
<dbReference type="GO" id="GO:0020002">
    <property type="term" value="C:host cell plasma membrane"/>
    <property type="evidence" value="ECO:0007669"/>
    <property type="project" value="UniProtKB-SubCell"/>
</dbReference>
<evidence type="ECO:0000256" key="17">
    <source>
        <dbReference type="ARBA" id="ARBA00023136"/>
    </source>
</evidence>
<feature type="transmembrane region" description="Helical" evidence="25">
    <location>
        <begin position="224"/>
        <end position="243"/>
    </location>
</feature>
<dbReference type="FunFam" id="1.20.5.490:FF:000001">
    <property type="entry name" value="Envelope glycoprotein gp160"/>
    <property type="match status" value="1"/>
</dbReference>
<evidence type="ECO:0000256" key="11">
    <source>
        <dbReference type="ARBA" id="ARBA00022804"/>
    </source>
</evidence>
<dbReference type="Gene3D" id="1.10.287.210">
    <property type="match status" value="1"/>
</dbReference>
<dbReference type="EMBL" id="JQ866069">
    <property type="protein sequence ID" value="AFM85403.1"/>
    <property type="molecule type" value="Genomic_RNA"/>
</dbReference>
<evidence type="ECO:0000256" key="1">
    <source>
        <dbReference type="ARBA" id="ARBA00004402"/>
    </source>
</evidence>
<keyword evidence="17 25" id="KW-0472">Membrane</keyword>
<gene>
    <name evidence="27" type="primary">env</name>
</gene>
<protein>
    <recommendedName>
        <fullName evidence="24">Env polyprotein</fullName>
    </recommendedName>
</protein>
<keyword evidence="6" id="KW-1032">Host cell membrane</keyword>
<keyword evidence="23" id="KW-1160">Virus entry into host cell</keyword>
<feature type="domain" description="Retroviral envelope protein GP41-like" evidence="26">
    <location>
        <begin position="7"/>
        <end position="177"/>
    </location>
</feature>
<keyword evidence="22" id="KW-0449">Lipoprotein</keyword>
<keyword evidence="15" id="KW-1164">Virus endocytosis by host</keyword>
<evidence type="ECO:0000256" key="20">
    <source>
        <dbReference type="ARBA" id="ARBA00023180"/>
    </source>
</evidence>
<evidence type="ECO:0000256" key="18">
    <source>
        <dbReference type="ARBA" id="ARBA00023139"/>
    </source>
</evidence>
<evidence type="ECO:0000256" key="3">
    <source>
        <dbReference type="ARBA" id="ARBA00004563"/>
    </source>
</evidence>
<evidence type="ECO:0000256" key="10">
    <source>
        <dbReference type="ARBA" id="ARBA00022692"/>
    </source>
</evidence>
<reference evidence="27" key="1">
    <citation type="journal article" date="2012" name="J. Virol.">
        <title>Eastern chimpanzees, but not bonobos, represent a simian immunodeficiency virus reservoir.</title>
        <authorList>
            <person name="Li Y."/>
            <person name="Ndjango J.B."/>
            <person name="Learn G.H."/>
            <person name="Ramirez M.A."/>
            <person name="Keele B.F."/>
            <person name="Bibollet-Ruche F."/>
            <person name="Liu W."/>
            <person name="Easlick J.L."/>
            <person name="Decker J.M."/>
            <person name="Rudicell R.S."/>
            <person name="Inogwabini B.I."/>
            <person name="Ahuka-Mundeke S."/>
            <person name="Leendertz F.H."/>
            <person name="Reynolds V."/>
            <person name="Muller M.N."/>
            <person name="Chancellor R.L."/>
            <person name="Rundus A.S."/>
            <person name="Simmons N."/>
            <person name="Worobey M."/>
            <person name="Shaw G.M."/>
            <person name="Peeters M."/>
            <person name="Sharp P.M."/>
            <person name="Hahn B.H."/>
        </authorList>
    </citation>
    <scope>NUCLEOTIDE SEQUENCE</scope>
    <source>
        <strain evidence="27">LU2029</strain>
    </source>
</reference>
<keyword evidence="8" id="KW-0945">Host-virus interaction</keyword>
<evidence type="ECO:0000256" key="23">
    <source>
        <dbReference type="ARBA" id="ARBA00023296"/>
    </source>
</evidence>
<keyword evidence="9" id="KW-0165">Cleavage on pair of basic residues</keyword>
<evidence type="ECO:0000256" key="16">
    <source>
        <dbReference type="ARBA" id="ARBA00022989"/>
    </source>
</evidence>
<evidence type="ECO:0000256" key="25">
    <source>
        <dbReference type="SAM" id="Phobius"/>
    </source>
</evidence>
<keyword evidence="21" id="KW-0899">Viral immunoevasion</keyword>
<evidence type="ECO:0000256" key="13">
    <source>
        <dbReference type="ARBA" id="ARBA00022870"/>
    </source>
</evidence>
<dbReference type="GO" id="GO:0005198">
    <property type="term" value="F:structural molecule activity"/>
    <property type="evidence" value="ECO:0007669"/>
    <property type="project" value="InterPro"/>
</dbReference>
<keyword evidence="10 25" id="KW-0812">Transmembrane</keyword>
<dbReference type="Pfam" id="PF00517">
    <property type="entry name" value="GP41"/>
    <property type="match status" value="1"/>
</dbReference>
<evidence type="ECO:0000256" key="12">
    <source>
        <dbReference type="ARBA" id="ARBA00022844"/>
    </source>
</evidence>
<dbReference type="GO" id="GO:0019062">
    <property type="term" value="P:virion attachment to host cell"/>
    <property type="evidence" value="ECO:0007669"/>
    <property type="project" value="UniProtKB-KW"/>
</dbReference>
<feature type="transmembrane region" description="Helical" evidence="25">
    <location>
        <begin position="138"/>
        <end position="165"/>
    </location>
</feature>
<dbReference type="InterPro" id="IPR000328">
    <property type="entry name" value="GP41-like"/>
</dbReference>
<dbReference type="GO" id="GO:0075512">
    <property type="term" value="P:clathrin-dependent endocytosis of virus by host cell"/>
    <property type="evidence" value="ECO:0007669"/>
    <property type="project" value="UniProtKB-KW"/>
</dbReference>
<proteinExistence type="predicted"/>
<organismHost>
    <name type="scientific">Cercopithecidae</name>
    <name type="common">Old World monkeys</name>
    <dbReference type="NCBI Taxonomy" id="9527"/>
</organismHost>
<keyword evidence="16 25" id="KW-1133">Transmembrane helix</keyword>